<dbReference type="EMBL" id="JH597761">
    <property type="protein sequence ID" value="EHP70160.1"/>
    <property type="molecule type" value="Genomic_DNA"/>
</dbReference>
<evidence type="ECO:0000256" key="1">
    <source>
        <dbReference type="ARBA" id="ARBA00005048"/>
    </source>
</evidence>
<dbReference type="InterPro" id="IPR025980">
    <property type="entry name" value="ATP-Sase_PUA-like_dom"/>
</dbReference>
<dbReference type="Pfam" id="PF01747">
    <property type="entry name" value="ATP-sulfurylase"/>
    <property type="match status" value="1"/>
</dbReference>
<proteinExistence type="inferred from homology"/>
<evidence type="ECO:0000256" key="5">
    <source>
        <dbReference type="ARBA" id="ARBA00022741"/>
    </source>
</evidence>
<keyword evidence="13" id="KW-1185">Reference proteome</keyword>
<dbReference type="Pfam" id="PF14306">
    <property type="entry name" value="PUA_2"/>
    <property type="match status" value="1"/>
</dbReference>
<gene>
    <name evidence="12" type="ORF">MetMK1DRAFT_00006620</name>
</gene>
<dbReference type="SUPFAM" id="SSF88697">
    <property type="entry name" value="PUA domain-like"/>
    <property type="match status" value="1"/>
</dbReference>
<keyword evidence="6" id="KW-0067">ATP-binding</keyword>
<evidence type="ECO:0000256" key="9">
    <source>
        <dbReference type="ARBA" id="ARBA00041598"/>
    </source>
</evidence>
<evidence type="ECO:0000259" key="11">
    <source>
        <dbReference type="Pfam" id="PF14306"/>
    </source>
</evidence>
<keyword evidence="4" id="KW-0548">Nucleotidyltransferase</keyword>
<evidence type="ECO:0000256" key="6">
    <source>
        <dbReference type="ARBA" id="ARBA00022840"/>
    </source>
</evidence>
<dbReference type="CDD" id="cd00517">
    <property type="entry name" value="ATPS"/>
    <property type="match status" value="1"/>
</dbReference>
<dbReference type="Proteomes" id="UP000003980">
    <property type="component" value="Unassembled WGS sequence"/>
</dbReference>
<keyword evidence="3" id="KW-0808">Transferase</keyword>
<evidence type="ECO:0000256" key="8">
    <source>
        <dbReference type="ARBA" id="ARBA00037980"/>
    </source>
</evidence>
<sequence length="380" mass="42887">MEFTPVVSEVNSPYGGRLVERVRKHVPEELRKVEIPKRYALDAEKIAVGAFSPLEGFMGSGEVESVLERGTLESGLPWTIPIILPLWRGLEVEVGEEILLTHGSEGFAVMTVEETFRLDRRRFAERVYGTLDPAHPGVRQTMEMSEFAVSGSIELVKRITGDRTPREVREEISKFGWKTVAGYQTRNPPHRAHEYVIRTAMELVDGVLIHPVVGELKTDDFPPEVIVESYKVFIDEFLPKRKVLFDTLNIAMRYAGPKAAVFLAIIRKNFGCTHFVVGRDMAGVGSYYDPYGAQKALKELDLGIEVIALGEAFYCRRCDGVVSERNCDHDGDLRVKISMTQVRRMLSQGVEPPREMIRPEVLTILKRSFERSDSSLKSSK</sequence>
<dbReference type="InterPro" id="IPR015947">
    <property type="entry name" value="PUA-like_sf"/>
</dbReference>
<dbReference type="SUPFAM" id="SSF52374">
    <property type="entry name" value="Nucleotidylyl transferase"/>
    <property type="match status" value="1"/>
</dbReference>
<comment type="similarity">
    <text evidence="8">Belongs to the sulfate adenylyltransferase family.</text>
</comment>
<keyword evidence="5" id="KW-0547">Nucleotide-binding</keyword>
<dbReference type="EC" id="2.7.7.4" evidence="2"/>
<name>H2C1N9_9CREN</name>
<evidence type="ECO:0000259" key="10">
    <source>
        <dbReference type="Pfam" id="PF01747"/>
    </source>
</evidence>
<evidence type="ECO:0000256" key="2">
    <source>
        <dbReference type="ARBA" id="ARBA00012391"/>
    </source>
</evidence>
<evidence type="ECO:0000256" key="4">
    <source>
        <dbReference type="ARBA" id="ARBA00022695"/>
    </source>
</evidence>
<evidence type="ECO:0000256" key="3">
    <source>
        <dbReference type="ARBA" id="ARBA00022679"/>
    </source>
</evidence>
<dbReference type="AlphaFoldDB" id="H2C1N9"/>
<protein>
    <recommendedName>
        <fullName evidence="2">sulfate adenylyltransferase</fullName>
        <ecNumber evidence="2">2.7.7.4</ecNumber>
    </recommendedName>
    <alternativeName>
        <fullName evidence="9">ATP-sulfurylase</fullName>
    </alternativeName>
    <alternativeName>
        <fullName evidence="7">Sulfate adenylate transferase</fullName>
    </alternativeName>
</protein>
<dbReference type="eggNOG" id="arCOG04191">
    <property type="taxonomic scope" value="Archaea"/>
</dbReference>
<dbReference type="PANTHER" id="PTHR43509:SF1">
    <property type="entry name" value="SULFATE ADENYLYLTRANSFERASE"/>
    <property type="match status" value="1"/>
</dbReference>
<organism evidence="12 13">
    <name type="scientific">Metallosphaera yellowstonensis MK1</name>
    <dbReference type="NCBI Taxonomy" id="671065"/>
    <lineage>
        <taxon>Archaea</taxon>
        <taxon>Thermoproteota</taxon>
        <taxon>Thermoprotei</taxon>
        <taxon>Sulfolobales</taxon>
        <taxon>Sulfolobaceae</taxon>
        <taxon>Metallosphaera</taxon>
    </lineage>
</organism>
<dbReference type="NCBIfam" id="TIGR00339">
    <property type="entry name" value="sopT"/>
    <property type="match status" value="1"/>
</dbReference>
<dbReference type="STRING" id="671065.MetMK1DRAFT_00006620"/>
<evidence type="ECO:0000313" key="12">
    <source>
        <dbReference type="EMBL" id="EHP70160.1"/>
    </source>
</evidence>
<dbReference type="PANTHER" id="PTHR43509">
    <property type="match status" value="1"/>
</dbReference>
<feature type="domain" description="ATP-sulfurylase PUA-like" evidence="11">
    <location>
        <begin position="13"/>
        <end position="157"/>
    </location>
</feature>
<dbReference type="InterPro" id="IPR014729">
    <property type="entry name" value="Rossmann-like_a/b/a_fold"/>
</dbReference>
<dbReference type="Gene3D" id="3.40.50.620">
    <property type="entry name" value="HUPs"/>
    <property type="match status" value="1"/>
</dbReference>
<dbReference type="NCBIfam" id="NF003166">
    <property type="entry name" value="PRK04149.1"/>
    <property type="match status" value="1"/>
</dbReference>
<dbReference type="RefSeq" id="WP_009070635.1">
    <property type="nucleotide sequence ID" value="NZ_JH597761.1"/>
</dbReference>
<evidence type="ECO:0000313" key="13">
    <source>
        <dbReference type="Proteomes" id="UP000003980"/>
    </source>
</evidence>
<dbReference type="InterPro" id="IPR002650">
    <property type="entry name" value="Sulphate_adenylyltransferase"/>
</dbReference>
<dbReference type="InterPro" id="IPR024951">
    <property type="entry name" value="Sulfurylase_cat_dom"/>
</dbReference>
<reference evidence="12 13" key="1">
    <citation type="submission" date="2012-01" db="EMBL/GenBank/DDBJ databases">
        <title>Improved High-Quality Draft sequence of Metallosphaera yellowstonensis MK1.</title>
        <authorList>
            <consortium name="US DOE Joint Genome Institute"/>
            <person name="Lucas S."/>
            <person name="Han J."/>
            <person name="Cheng J.-F."/>
            <person name="Goodwin L."/>
            <person name="Pitluck S."/>
            <person name="Peters L."/>
            <person name="Teshima H."/>
            <person name="Detter J.C."/>
            <person name="Han C."/>
            <person name="Tapia R."/>
            <person name="Land M."/>
            <person name="Hauser L."/>
            <person name="Kyrpides N."/>
            <person name="Kozubal M."/>
            <person name="Macur R.E."/>
            <person name="Jay Z."/>
            <person name="Inskeep W."/>
            <person name="Woyke T."/>
        </authorList>
    </citation>
    <scope>NUCLEOTIDE SEQUENCE [LARGE SCALE GENOMIC DNA]</scope>
    <source>
        <strain evidence="12 13">MK1</strain>
    </source>
</reference>
<dbReference type="GO" id="GO:0005524">
    <property type="term" value="F:ATP binding"/>
    <property type="evidence" value="ECO:0007669"/>
    <property type="project" value="UniProtKB-KW"/>
</dbReference>
<feature type="domain" description="Sulphate adenylyltransferase catalytic" evidence="10">
    <location>
        <begin position="163"/>
        <end position="367"/>
    </location>
</feature>
<comment type="pathway">
    <text evidence="1">Sulfur metabolism; hydrogen sulfide biosynthesis; sulfite from sulfate: step 1/3.</text>
</comment>
<accession>H2C1N9</accession>
<dbReference type="HOGENOM" id="CLU_022950_1_1_2"/>
<dbReference type="GO" id="GO:0000103">
    <property type="term" value="P:sulfate assimilation"/>
    <property type="evidence" value="ECO:0007669"/>
    <property type="project" value="InterPro"/>
</dbReference>
<dbReference type="Gene3D" id="3.10.400.10">
    <property type="entry name" value="Sulfate adenylyltransferase"/>
    <property type="match status" value="1"/>
</dbReference>
<dbReference type="GO" id="GO:0004781">
    <property type="term" value="F:sulfate adenylyltransferase (ATP) activity"/>
    <property type="evidence" value="ECO:0007669"/>
    <property type="project" value="UniProtKB-EC"/>
</dbReference>
<evidence type="ECO:0000256" key="7">
    <source>
        <dbReference type="ARBA" id="ARBA00031812"/>
    </source>
</evidence>